<evidence type="ECO:0000313" key="9">
    <source>
        <dbReference type="Proteomes" id="UP000030185"/>
    </source>
</evidence>
<dbReference type="EMBL" id="BBLT01000016">
    <property type="protein sequence ID" value="GAL87715.1"/>
    <property type="molecule type" value="Genomic_DNA"/>
</dbReference>
<evidence type="ECO:0000313" key="8">
    <source>
        <dbReference type="EMBL" id="GAL87715.1"/>
    </source>
</evidence>
<dbReference type="Pfam" id="PF13520">
    <property type="entry name" value="AA_permease_2"/>
    <property type="match status" value="1"/>
</dbReference>
<dbReference type="Gene3D" id="1.20.1740.10">
    <property type="entry name" value="Amino acid/polyamine transporter I"/>
    <property type="match status" value="1"/>
</dbReference>
<keyword evidence="5 7" id="KW-1133">Transmembrane helix</keyword>
<feature type="transmembrane region" description="Helical" evidence="7">
    <location>
        <begin position="388"/>
        <end position="411"/>
    </location>
</feature>
<feature type="transmembrane region" description="Helical" evidence="7">
    <location>
        <begin position="311"/>
        <end position="332"/>
    </location>
</feature>
<dbReference type="PROSITE" id="PS51257">
    <property type="entry name" value="PROKAR_LIPOPROTEIN"/>
    <property type="match status" value="1"/>
</dbReference>
<keyword evidence="2" id="KW-0813">Transport</keyword>
<dbReference type="PIRSF" id="PIRSF006060">
    <property type="entry name" value="AA_transporter"/>
    <property type="match status" value="1"/>
</dbReference>
<dbReference type="GO" id="GO:0022857">
    <property type="term" value="F:transmembrane transporter activity"/>
    <property type="evidence" value="ECO:0007669"/>
    <property type="project" value="InterPro"/>
</dbReference>
<feature type="transmembrane region" description="Helical" evidence="7">
    <location>
        <begin position="21"/>
        <end position="40"/>
    </location>
</feature>
<feature type="transmembrane region" description="Helical" evidence="7">
    <location>
        <begin position="99"/>
        <end position="127"/>
    </location>
</feature>
<gene>
    <name evidence="8" type="ORF">MYP_4946</name>
</gene>
<dbReference type="Proteomes" id="UP000030185">
    <property type="component" value="Unassembled WGS sequence"/>
</dbReference>
<feature type="transmembrane region" description="Helical" evidence="7">
    <location>
        <begin position="363"/>
        <end position="382"/>
    </location>
</feature>
<feature type="transmembrane region" description="Helical" evidence="7">
    <location>
        <begin position="263"/>
        <end position="285"/>
    </location>
</feature>
<evidence type="ECO:0000256" key="3">
    <source>
        <dbReference type="ARBA" id="ARBA00022475"/>
    </source>
</evidence>
<evidence type="ECO:0000256" key="1">
    <source>
        <dbReference type="ARBA" id="ARBA00004651"/>
    </source>
</evidence>
<dbReference type="STRING" id="153721.MYP_4946"/>
<dbReference type="PANTHER" id="PTHR42770:SF15">
    <property type="entry name" value="GLUTAMATE_GAMMA-AMINOBUTYRATE ANTIPORTER-RELATED"/>
    <property type="match status" value="1"/>
</dbReference>
<feature type="transmembrane region" description="Helical" evidence="7">
    <location>
        <begin position="168"/>
        <end position="191"/>
    </location>
</feature>
<keyword evidence="9" id="KW-1185">Reference proteome</keyword>
<dbReference type="InterPro" id="IPR050367">
    <property type="entry name" value="APC_superfamily"/>
</dbReference>
<reference evidence="8 9" key="1">
    <citation type="submission" date="2014-09" db="EMBL/GenBank/DDBJ databases">
        <title>Sporocytophaga myxococcoides PG-01 genome sequencing.</title>
        <authorList>
            <person name="Liu L."/>
            <person name="Gao P.J."/>
            <person name="Chen G.J."/>
            <person name="Wang L.S."/>
        </authorList>
    </citation>
    <scope>NUCLEOTIDE SEQUENCE [LARGE SCALE GENOMIC DNA]</scope>
    <source>
        <strain evidence="8 9">PG-01</strain>
    </source>
</reference>
<evidence type="ECO:0000256" key="7">
    <source>
        <dbReference type="SAM" id="Phobius"/>
    </source>
</evidence>
<feature type="transmembrane region" description="Helical" evidence="7">
    <location>
        <begin position="139"/>
        <end position="156"/>
    </location>
</feature>
<keyword evidence="3" id="KW-1003">Cell membrane</keyword>
<dbReference type="OrthoDB" id="9810109at2"/>
<evidence type="ECO:0000256" key="5">
    <source>
        <dbReference type="ARBA" id="ARBA00022989"/>
    </source>
</evidence>
<dbReference type="InterPro" id="IPR002293">
    <property type="entry name" value="AA/rel_permease1"/>
</dbReference>
<dbReference type="AlphaFoldDB" id="A0A098LL43"/>
<comment type="subcellular location">
    <subcellularLocation>
        <location evidence="1">Cell membrane</location>
        <topology evidence="1">Multi-pass membrane protein</topology>
    </subcellularLocation>
</comment>
<organism evidence="8 9">
    <name type="scientific">Sporocytophaga myxococcoides</name>
    <dbReference type="NCBI Taxonomy" id="153721"/>
    <lineage>
        <taxon>Bacteria</taxon>
        <taxon>Pseudomonadati</taxon>
        <taxon>Bacteroidota</taxon>
        <taxon>Cytophagia</taxon>
        <taxon>Cytophagales</taxon>
        <taxon>Cytophagaceae</taxon>
        <taxon>Sporocytophaga</taxon>
    </lineage>
</organism>
<feature type="transmembrane region" description="Helical" evidence="7">
    <location>
        <begin position="52"/>
        <end position="78"/>
    </location>
</feature>
<feature type="transmembrane region" description="Helical" evidence="7">
    <location>
        <begin position="466"/>
        <end position="488"/>
    </location>
</feature>
<comment type="caution">
    <text evidence="8">The sequence shown here is derived from an EMBL/GenBank/DDBJ whole genome shotgun (WGS) entry which is preliminary data.</text>
</comment>
<feature type="transmembrane region" description="Helical" evidence="7">
    <location>
        <begin position="222"/>
        <end position="242"/>
    </location>
</feature>
<evidence type="ECO:0000256" key="2">
    <source>
        <dbReference type="ARBA" id="ARBA00022448"/>
    </source>
</evidence>
<dbReference type="PANTHER" id="PTHR42770">
    <property type="entry name" value="AMINO ACID TRANSPORTER-RELATED"/>
    <property type="match status" value="1"/>
</dbReference>
<name>A0A098LL43_9BACT</name>
<keyword evidence="4 7" id="KW-0812">Transmembrane</keyword>
<keyword evidence="6 7" id="KW-0472">Membrane</keyword>
<evidence type="ECO:0000256" key="4">
    <source>
        <dbReference type="ARBA" id="ARBA00022692"/>
    </source>
</evidence>
<feature type="transmembrane region" description="Helical" evidence="7">
    <location>
        <begin position="432"/>
        <end position="454"/>
    </location>
</feature>
<dbReference type="RefSeq" id="WP_081990657.1">
    <property type="nucleotide sequence ID" value="NZ_BBLT01000016.1"/>
</dbReference>
<evidence type="ECO:0000256" key="6">
    <source>
        <dbReference type="ARBA" id="ARBA00023136"/>
    </source>
</evidence>
<accession>A0A098LL43</accession>
<sequence>MFKFKDEGSDVKKHEIPVKQGTITTFGISMMTCACVLSLRGLPVMAKEELTMFFYIGFSTLLFLIPVSLVSAELGGAFGNRPGGVYTWIGEAFNKKTGFIAIWLEWAQTIVLYPTVLGFASGAFAYAIGRPDLATDGTFVGLFSIFIYWVATFIVFRGSSVIQKVTSYGFILGTVIPGLLIIGFGVTWILMGQDIAFMHPDPNDANIAKVVNGKAEPRILPYFRGITDVAFLAGIVLLFSGVESQAVHANELKNPAKQFPQAMLLAALIIFTIFTLGALSVGAVIPGKEINVQSGLMQAFYKIFNQFQLGWLTYISGLLVTFGAIASVLSWLSGPSKGLLVTAKDRILPDMMSRINNKGIQTGILYLQGIFVTILASLYIIMKDVNVAFFLLTVLTVGLYLIMYMLMYAAAIRLKYTQPNLPRSYKIPGGNTGMFVVAGVGFLAVLFSFVLAFVPPSQLPIGSPSTYVGMVISGTVFFTGLPFLIFYVKRRRGIDLSGKPNV</sequence>
<proteinExistence type="predicted"/>
<dbReference type="GO" id="GO:0005886">
    <property type="term" value="C:plasma membrane"/>
    <property type="evidence" value="ECO:0007669"/>
    <property type="project" value="UniProtKB-SubCell"/>
</dbReference>
<dbReference type="eggNOG" id="COG0531">
    <property type="taxonomic scope" value="Bacteria"/>
</dbReference>
<protein>
    <submittedName>
        <fullName evidence="8">Amino acid permease-associated region</fullName>
    </submittedName>
</protein>